<dbReference type="Proteomes" id="UP000568839">
    <property type="component" value="Unassembled WGS sequence"/>
</dbReference>
<sequence length="412" mass="43604">MGYYDDHSGSSRKGNQGNRRGLGFAGLIGGIIGAVVVLVGVSLFPMGDLTGSDAQETGQEGSTEDDFFTADPEQVELDINTDVTEAVEGVTDAVVGVFNIQEAGFWGGSPEPEVEDEGIEAGTGSGVVYKVEDNRAYIVTNEHVVQGSDQLEVSLSEGERVDAELVGSDLWTDLAVLTISAEHVDTVADFGNSENLSPGEPAIAIGNPLGPRFARTVTQGIISATDRSIPVDLTGDGNIDWNAEVIQTDAAINQGNSGGPLLNSQGDVIGINSMEIAQGEGMGFAIPTSVVLPVIEDIENYGEVERPELGVQIGSLSDIPSYHWQETLNLPSDVTAGVFVTNVLTGSAADAGGLQEYDVIVGLDDEEIEFGHDLRMYLYTETGVGENVEVSFYRDGELMETTIELEEQEDSM</sequence>
<dbReference type="Gene3D" id="2.40.10.10">
    <property type="entry name" value="Trypsin-like serine proteases"/>
    <property type="match status" value="2"/>
</dbReference>
<evidence type="ECO:0000256" key="5">
    <source>
        <dbReference type="SAM" id="Phobius"/>
    </source>
</evidence>
<dbReference type="Pfam" id="PF13180">
    <property type="entry name" value="PDZ_2"/>
    <property type="match status" value="1"/>
</dbReference>
<dbReference type="Pfam" id="PF13365">
    <property type="entry name" value="Trypsin_2"/>
    <property type="match status" value="1"/>
</dbReference>
<keyword evidence="5" id="KW-0472">Membrane</keyword>
<dbReference type="SUPFAM" id="SSF50156">
    <property type="entry name" value="PDZ domain-like"/>
    <property type="match status" value="1"/>
</dbReference>
<accession>A0A841PZR6</accession>
<dbReference type="PANTHER" id="PTHR43343">
    <property type="entry name" value="PEPTIDASE S12"/>
    <property type="match status" value="1"/>
</dbReference>
<dbReference type="Gene3D" id="2.30.42.10">
    <property type="match status" value="1"/>
</dbReference>
<dbReference type="GO" id="GO:0006508">
    <property type="term" value="P:proteolysis"/>
    <property type="evidence" value="ECO:0007669"/>
    <property type="project" value="UniProtKB-KW"/>
</dbReference>
<dbReference type="SUPFAM" id="SSF50494">
    <property type="entry name" value="Trypsin-like serine proteases"/>
    <property type="match status" value="1"/>
</dbReference>
<evidence type="ECO:0000313" key="8">
    <source>
        <dbReference type="Proteomes" id="UP000568839"/>
    </source>
</evidence>
<comment type="caution">
    <text evidence="7">The sequence shown here is derived from an EMBL/GenBank/DDBJ whole genome shotgun (WGS) entry which is preliminary data.</text>
</comment>
<dbReference type="InterPro" id="IPR001940">
    <property type="entry name" value="Peptidase_S1C"/>
</dbReference>
<dbReference type="AlphaFoldDB" id="A0A841PZR6"/>
<keyword evidence="3 7" id="KW-0378">Hydrolase</keyword>
<evidence type="ECO:0000256" key="4">
    <source>
        <dbReference type="ARBA" id="ARBA00022825"/>
    </source>
</evidence>
<dbReference type="RefSeq" id="WP_184404619.1">
    <property type="nucleotide sequence ID" value="NZ_JACHHJ010000003.1"/>
</dbReference>
<name>A0A841PZR6_9BACL</name>
<evidence type="ECO:0000259" key="6">
    <source>
        <dbReference type="PROSITE" id="PS50106"/>
    </source>
</evidence>
<organism evidence="7 8">
    <name type="scientific">Geomicrobium halophilum</name>
    <dbReference type="NCBI Taxonomy" id="549000"/>
    <lineage>
        <taxon>Bacteria</taxon>
        <taxon>Bacillati</taxon>
        <taxon>Bacillota</taxon>
        <taxon>Bacilli</taxon>
        <taxon>Bacillales</taxon>
        <taxon>Geomicrobium</taxon>
    </lineage>
</organism>
<dbReference type="PROSITE" id="PS50106">
    <property type="entry name" value="PDZ"/>
    <property type="match status" value="1"/>
</dbReference>
<proteinExistence type="inferred from homology"/>
<dbReference type="InterPro" id="IPR009003">
    <property type="entry name" value="Peptidase_S1_PA"/>
</dbReference>
<dbReference type="InterPro" id="IPR036034">
    <property type="entry name" value="PDZ_sf"/>
</dbReference>
<protein>
    <submittedName>
        <fullName evidence="7">Serine protease Do</fullName>
        <ecNumber evidence="7">3.4.21.107</ecNumber>
    </submittedName>
</protein>
<keyword evidence="8" id="KW-1185">Reference proteome</keyword>
<evidence type="ECO:0000256" key="1">
    <source>
        <dbReference type="ARBA" id="ARBA00010541"/>
    </source>
</evidence>
<feature type="transmembrane region" description="Helical" evidence="5">
    <location>
        <begin position="21"/>
        <end position="44"/>
    </location>
</feature>
<reference evidence="7 8" key="1">
    <citation type="submission" date="2020-08" db="EMBL/GenBank/DDBJ databases">
        <title>Genomic Encyclopedia of Type Strains, Phase IV (KMG-IV): sequencing the most valuable type-strain genomes for metagenomic binning, comparative biology and taxonomic classification.</title>
        <authorList>
            <person name="Goeker M."/>
        </authorList>
    </citation>
    <scope>NUCLEOTIDE SEQUENCE [LARGE SCALE GENOMIC DNA]</scope>
    <source>
        <strain evidence="7 8">DSM 21769</strain>
    </source>
</reference>
<evidence type="ECO:0000313" key="7">
    <source>
        <dbReference type="EMBL" id="MBB6450563.1"/>
    </source>
</evidence>
<evidence type="ECO:0000256" key="3">
    <source>
        <dbReference type="ARBA" id="ARBA00022801"/>
    </source>
</evidence>
<dbReference type="SMART" id="SM00228">
    <property type="entry name" value="PDZ"/>
    <property type="match status" value="1"/>
</dbReference>
<keyword evidence="5" id="KW-1133">Transmembrane helix</keyword>
<dbReference type="EC" id="3.4.21.107" evidence="7"/>
<dbReference type="InterPro" id="IPR051201">
    <property type="entry name" value="Chloro_Bact_Ser_Proteases"/>
</dbReference>
<dbReference type="PANTHER" id="PTHR43343:SF3">
    <property type="entry name" value="PROTEASE DO-LIKE 8, CHLOROPLASTIC"/>
    <property type="match status" value="1"/>
</dbReference>
<gene>
    <name evidence="7" type="ORF">HNR44_002546</name>
</gene>
<dbReference type="GO" id="GO:0004252">
    <property type="term" value="F:serine-type endopeptidase activity"/>
    <property type="evidence" value="ECO:0007669"/>
    <property type="project" value="InterPro"/>
</dbReference>
<feature type="domain" description="PDZ" evidence="6">
    <location>
        <begin position="302"/>
        <end position="369"/>
    </location>
</feature>
<keyword evidence="5" id="KW-0812">Transmembrane</keyword>
<keyword evidence="2 7" id="KW-0645">Protease</keyword>
<comment type="similarity">
    <text evidence="1">Belongs to the peptidase S1C family.</text>
</comment>
<dbReference type="InterPro" id="IPR001478">
    <property type="entry name" value="PDZ"/>
</dbReference>
<dbReference type="PRINTS" id="PR00834">
    <property type="entry name" value="PROTEASES2C"/>
</dbReference>
<dbReference type="EMBL" id="JACHHJ010000003">
    <property type="protein sequence ID" value="MBB6450563.1"/>
    <property type="molecule type" value="Genomic_DNA"/>
</dbReference>
<dbReference type="InterPro" id="IPR043504">
    <property type="entry name" value="Peptidase_S1_PA_chymotrypsin"/>
</dbReference>
<evidence type="ECO:0000256" key="2">
    <source>
        <dbReference type="ARBA" id="ARBA00022670"/>
    </source>
</evidence>
<keyword evidence="4" id="KW-0720">Serine protease</keyword>